<proteinExistence type="inferred from homology"/>
<dbReference type="Gene3D" id="3.90.930.12">
    <property type="entry name" value="Ribosomal protein L6, alpha-beta domain"/>
    <property type="match status" value="2"/>
</dbReference>
<reference evidence="7 9" key="2">
    <citation type="journal article" date="2019" name="Nat. Microbiol.">
        <title>Wide diversity of methane and short-chain alkane metabolisms in uncultured archaea.</title>
        <authorList>
            <person name="Borrel G."/>
            <person name="Adam P.S."/>
            <person name="McKay L.J."/>
            <person name="Chen L.X."/>
            <person name="Sierra-Garcia I.N."/>
            <person name="Sieber C.M."/>
            <person name="Letourneur Q."/>
            <person name="Ghozlane A."/>
            <person name="Andersen G.L."/>
            <person name="Li W.J."/>
            <person name="Hallam S.J."/>
            <person name="Muyzer G."/>
            <person name="de Oliveira V.M."/>
            <person name="Inskeep W.P."/>
            <person name="Banfield J.F."/>
            <person name="Gribaldo S."/>
        </authorList>
    </citation>
    <scope>NUCLEOTIDE SEQUENCE [LARGE SCALE GENOMIC DNA]</scope>
    <source>
        <strain evidence="7">Verst-YHS</strain>
    </source>
</reference>
<dbReference type="InterPro" id="IPR036789">
    <property type="entry name" value="Ribosomal_uL6-like_a/b-dom_sf"/>
</dbReference>
<dbReference type="NCBIfam" id="NF004037">
    <property type="entry name" value="PRK05518.1"/>
    <property type="match status" value="1"/>
</dbReference>
<evidence type="ECO:0000256" key="2">
    <source>
        <dbReference type="ARBA" id="ARBA00022884"/>
    </source>
</evidence>
<feature type="domain" description="Large ribosomal subunit protein uL6 alpha-beta" evidence="6">
    <location>
        <begin position="8"/>
        <end position="81"/>
    </location>
</feature>
<dbReference type="HAMAP" id="MF_01365_A">
    <property type="entry name" value="Ribosomal_uL6_A"/>
    <property type="match status" value="1"/>
</dbReference>
<evidence type="ECO:0000256" key="3">
    <source>
        <dbReference type="ARBA" id="ARBA00022980"/>
    </source>
</evidence>
<dbReference type="InterPro" id="IPR000702">
    <property type="entry name" value="Ribosomal_uL6-like"/>
</dbReference>
<keyword evidence="2 5" id="KW-0694">RNA-binding</keyword>
<keyword evidence="1 5" id="KW-0699">rRNA-binding</keyword>
<dbReference type="SUPFAM" id="SSF56053">
    <property type="entry name" value="Ribosomal protein L6"/>
    <property type="match status" value="2"/>
</dbReference>
<evidence type="ECO:0000259" key="6">
    <source>
        <dbReference type="Pfam" id="PF00347"/>
    </source>
</evidence>
<organism evidence="7 9">
    <name type="scientific">Thermoproteota archaeon</name>
    <dbReference type="NCBI Taxonomy" id="2056631"/>
    <lineage>
        <taxon>Archaea</taxon>
        <taxon>Thermoproteota</taxon>
    </lineage>
</organism>
<comment type="similarity">
    <text evidence="5">Belongs to the universal ribosomal protein uL6 family.</text>
</comment>
<dbReference type="PROSITE" id="PS00700">
    <property type="entry name" value="RIBOSOMAL_L6_2"/>
    <property type="match status" value="1"/>
</dbReference>
<comment type="subunit">
    <text evidence="5">Part of the 50S ribosomal subunit.</text>
</comment>
<comment type="caution">
    <text evidence="7">The sequence shown here is derived from an EMBL/GenBank/DDBJ whole genome shotgun (WGS) entry which is preliminary data.</text>
</comment>
<dbReference type="GO" id="GO:0003735">
    <property type="term" value="F:structural constituent of ribosome"/>
    <property type="evidence" value="ECO:0007669"/>
    <property type="project" value="UniProtKB-UniRule"/>
</dbReference>
<dbReference type="InterPro" id="IPR020040">
    <property type="entry name" value="Ribosomal_uL6_a/b-dom"/>
</dbReference>
<dbReference type="Proteomes" id="UP000317265">
    <property type="component" value="Unassembled WGS sequence"/>
</dbReference>
<keyword evidence="4 5" id="KW-0687">Ribonucleoprotein</keyword>
<gene>
    <name evidence="5" type="primary">rpl6</name>
    <name evidence="8" type="ORF">DSO09_04425</name>
    <name evidence="7" type="ORF">EF809_05430</name>
</gene>
<dbReference type="EMBL" id="QNVI01000052">
    <property type="protein sequence ID" value="TDA38403.1"/>
    <property type="molecule type" value="Genomic_DNA"/>
</dbReference>
<dbReference type="GO" id="GO:0002181">
    <property type="term" value="P:cytoplasmic translation"/>
    <property type="evidence" value="ECO:0007669"/>
    <property type="project" value="TreeGrafter"/>
</dbReference>
<name>A0A520KEC0_9CREN</name>
<evidence type="ECO:0000256" key="1">
    <source>
        <dbReference type="ARBA" id="ARBA00022730"/>
    </source>
</evidence>
<dbReference type="Proteomes" id="UP000316080">
    <property type="component" value="Unassembled WGS sequence"/>
</dbReference>
<dbReference type="PANTHER" id="PTHR11655">
    <property type="entry name" value="60S/50S RIBOSOMAL PROTEIN L6/L9"/>
    <property type="match status" value="1"/>
</dbReference>
<evidence type="ECO:0000313" key="9">
    <source>
        <dbReference type="Proteomes" id="UP000316080"/>
    </source>
</evidence>
<reference evidence="8 10" key="1">
    <citation type="journal article" date="2019" name="Nat. Microbiol.">
        <title>Expanding anaerobic alkane metabolism in the domain of Archaea.</title>
        <authorList>
            <person name="Wang Y."/>
            <person name="Wegener G."/>
            <person name="Hou J."/>
            <person name="Wang F."/>
            <person name="Xiao X."/>
        </authorList>
    </citation>
    <scope>NUCLEOTIDE SEQUENCE [LARGE SCALE GENOMIC DNA]</scope>
    <source>
        <strain evidence="8">WYZ-LMO11</strain>
    </source>
</reference>
<comment type="function">
    <text evidence="5">This protein binds to the 23S rRNA, and is important in its secondary structure. It is located near the subunit interface in the base of the L7/L12 stalk, and near the tRNA binding site of the peptidyltransferase center.</text>
</comment>
<sequence>MAEESISIPNDVKVSLNGSSIITLSGPKGTLTKDFSHTGVEITKTEDKIIVRMEGKGRKPKTMVGTVSAHIRNMIKGVKEGHVYKMKIVYAHFPINVKITGNEIHIENFMGERSKRIAKIVGDTKVKVSGDEIIIEGIDKEAVGQTAANIHLATHIKDRDPRVFQDGIYIVEKR</sequence>
<evidence type="ECO:0000313" key="8">
    <source>
        <dbReference type="EMBL" id="TDA38403.1"/>
    </source>
</evidence>
<evidence type="ECO:0000313" key="7">
    <source>
        <dbReference type="EMBL" id="RZN55402.1"/>
    </source>
</evidence>
<dbReference type="GO" id="GO:0019843">
    <property type="term" value="F:rRNA binding"/>
    <property type="evidence" value="ECO:0007669"/>
    <property type="project" value="UniProtKB-UniRule"/>
</dbReference>
<dbReference type="InterPro" id="IPR002359">
    <property type="entry name" value="Ribosomal_uL6_CS2"/>
</dbReference>
<keyword evidence="3 5" id="KW-0689">Ribosomal protein</keyword>
<dbReference type="EMBL" id="RXIH01000044">
    <property type="protein sequence ID" value="RZN55402.1"/>
    <property type="molecule type" value="Genomic_DNA"/>
</dbReference>
<dbReference type="NCBIfam" id="TIGR03653">
    <property type="entry name" value="uL6_arch"/>
    <property type="match status" value="1"/>
</dbReference>
<dbReference type="InterPro" id="IPR019907">
    <property type="entry name" value="Ribosomal_uL6_arc"/>
</dbReference>
<dbReference type="FunFam" id="3.90.930.12:FF:000008">
    <property type="entry name" value="50S ribosomal protein L6"/>
    <property type="match status" value="1"/>
</dbReference>
<feature type="domain" description="Large ribosomal subunit protein uL6 alpha-beta" evidence="6">
    <location>
        <begin position="93"/>
        <end position="167"/>
    </location>
</feature>
<dbReference type="GO" id="GO:0022625">
    <property type="term" value="C:cytosolic large ribosomal subunit"/>
    <property type="evidence" value="ECO:0007669"/>
    <property type="project" value="UniProtKB-UniRule"/>
</dbReference>
<protein>
    <recommendedName>
        <fullName evidence="5">Large ribosomal subunit protein uL6</fullName>
    </recommendedName>
</protein>
<accession>A0A520KEC0</accession>
<dbReference type="AlphaFoldDB" id="A0A520KEC0"/>
<evidence type="ECO:0000256" key="4">
    <source>
        <dbReference type="ARBA" id="ARBA00023274"/>
    </source>
</evidence>
<dbReference type="Pfam" id="PF00347">
    <property type="entry name" value="Ribosomal_L6"/>
    <property type="match status" value="2"/>
</dbReference>
<dbReference type="PANTHER" id="PTHR11655:SF16">
    <property type="entry name" value="60S RIBOSOMAL PROTEIN L9"/>
    <property type="match status" value="1"/>
</dbReference>
<dbReference type="PIRSF" id="PIRSF002162">
    <property type="entry name" value="Ribosomal_L6"/>
    <property type="match status" value="1"/>
</dbReference>
<evidence type="ECO:0000313" key="10">
    <source>
        <dbReference type="Proteomes" id="UP000317265"/>
    </source>
</evidence>
<evidence type="ECO:0000256" key="5">
    <source>
        <dbReference type="HAMAP-Rule" id="MF_01365"/>
    </source>
</evidence>